<sequence length="98" mass="11408">MDISCLMVYVQQMEEERLKERSRKPKRERTVKVTFHTLRPMDVFVQGFDKGSPGKVILMFLERLTMKGCLTLNLKEEIVVDPNFLLVLDVETTMTVSV</sequence>
<name>A0AAF0ZQ02_SOLVR</name>
<proteinExistence type="predicted"/>
<dbReference type="EMBL" id="CP133620">
    <property type="protein sequence ID" value="WMV45603.1"/>
    <property type="molecule type" value="Genomic_DNA"/>
</dbReference>
<dbReference type="Proteomes" id="UP001234989">
    <property type="component" value="Chromosome 9"/>
</dbReference>
<evidence type="ECO:0000313" key="2">
    <source>
        <dbReference type="Proteomes" id="UP001234989"/>
    </source>
</evidence>
<reference evidence="1" key="1">
    <citation type="submission" date="2023-08" db="EMBL/GenBank/DDBJ databases">
        <title>A de novo genome assembly of Solanum verrucosum Schlechtendal, a Mexican diploid species geographically isolated from the other diploid A-genome species in potato relatives.</title>
        <authorList>
            <person name="Hosaka K."/>
        </authorList>
    </citation>
    <scope>NUCLEOTIDE SEQUENCE</scope>
    <source>
        <tissue evidence="1">Young leaves</tissue>
    </source>
</reference>
<protein>
    <submittedName>
        <fullName evidence="1">Uncharacterized protein</fullName>
    </submittedName>
</protein>
<evidence type="ECO:0000313" key="1">
    <source>
        <dbReference type="EMBL" id="WMV45603.1"/>
    </source>
</evidence>
<organism evidence="1 2">
    <name type="scientific">Solanum verrucosum</name>
    <dbReference type="NCBI Taxonomy" id="315347"/>
    <lineage>
        <taxon>Eukaryota</taxon>
        <taxon>Viridiplantae</taxon>
        <taxon>Streptophyta</taxon>
        <taxon>Embryophyta</taxon>
        <taxon>Tracheophyta</taxon>
        <taxon>Spermatophyta</taxon>
        <taxon>Magnoliopsida</taxon>
        <taxon>eudicotyledons</taxon>
        <taxon>Gunneridae</taxon>
        <taxon>Pentapetalae</taxon>
        <taxon>asterids</taxon>
        <taxon>lamiids</taxon>
        <taxon>Solanales</taxon>
        <taxon>Solanaceae</taxon>
        <taxon>Solanoideae</taxon>
        <taxon>Solaneae</taxon>
        <taxon>Solanum</taxon>
    </lineage>
</organism>
<accession>A0AAF0ZQ02</accession>
<dbReference type="AlphaFoldDB" id="A0AAF0ZQ02"/>
<keyword evidence="2" id="KW-1185">Reference proteome</keyword>
<gene>
    <name evidence="1" type="ORF">MTR67_038988</name>
</gene>